<dbReference type="EMBL" id="VSSQ01000035">
    <property type="protein sequence ID" value="MPL67090.1"/>
    <property type="molecule type" value="Genomic_DNA"/>
</dbReference>
<proteinExistence type="predicted"/>
<dbReference type="Gene3D" id="3.20.20.150">
    <property type="entry name" value="Divalent-metal-dependent TIM barrel enzymes"/>
    <property type="match status" value="1"/>
</dbReference>
<feature type="domain" description="Xylose isomerase-like TIM barrel" evidence="1">
    <location>
        <begin position="138"/>
        <end position="295"/>
    </location>
</feature>
<name>A0A644TJL1_9ZZZZ</name>
<protein>
    <recommendedName>
        <fullName evidence="1">Xylose isomerase-like TIM barrel domain-containing protein</fullName>
    </recommendedName>
</protein>
<dbReference type="SUPFAM" id="SSF51658">
    <property type="entry name" value="Xylose isomerase-like"/>
    <property type="match status" value="1"/>
</dbReference>
<evidence type="ECO:0000259" key="1">
    <source>
        <dbReference type="Pfam" id="PF01261"/>
    </source>
</evidence>
<evidence type="ECO:0000313" key="2">
    <source>
        <dbReference type="EMBL" id="MPL67090.1"/>
    </source>
</evidence>
<gene>
    <name evidence="2" type="ORF">SDC9_12780</name>
</gene>
<sequence>MVELFNYCTKNGYDESLIKTRQSLQQFANSMELDGVEMFVYQEMSADNAPATFGVHLRYWPSWLGFWQHDIKRVKKELPEEKDVKAYYGAVTPDQWLDIIRANIKEALKLNPQYLVWHISEASMEELYTMKFKYNDMQVISGAAEVFNAVASSIPANVTVLFENLWWPGLRLTNQPIVKAFFDRVNRDNVGIMLDIGHLANTNFSLKCEDDIVEYTLATVRNLGECAKYIKGIHLNKSLSGEYITSFKREFPKSASFADHYRHITNIDQHKPFTETNLEKVVRKIQPDYLVHELFYNDLPTMAKYVQLQQNALGSTHDFRGEK</sequence>
<organism evidence="2">
    <name type="scientific">bioreactor metagenome</name>
    <dbReference type="NCBI Taxonomy" id="1076179"/>
    <lineage>
        <taxon>unclassified sequences</taxon>
        <taxon>metagenomes</taxon>
        <taxon>ecological metagenomes</taxon>
    </lineage>
</organism>
<accession>A0A644TJL1</accession>
<dbReference type="AlphaFoldDB" id="A0A644TJL1"/>
<dbReference type="InterPro" id="IPR013022">
    <property type="entry name" value="Xyl_isomerase-like_TIM-brl"/>
</dbReference>
<dbReference type="InterPro" id="IPR036237">
    <property type="entry name" value="Xyl_isomerase-like_sf"/>
</dbReference>
<comment type="caution">
    <text evidence="2">The sequence shown here is derived from an EMBL/GenBank/DDBJ whole genome shotgun (WGS) entry which is preliminary data.</text>
</comment>
<dbReference type="Pfam" id="PF01261">
    <property type="entry name" value="AP_endonuc_2"/>
    <property type="match status" value="1"/>
</dbReference>
<reference evidence="2" key="1">
    <citation type="submission" date="2019-08" db="EMBL/GenBank/DDBJ databases">
        <authorList>
            <person name="Kucharzyk K."/>
            <person name="Murdoch R.W."/>
            <person name="Higgins S."/>
            <person name="Loffler F."/>
        </authorList>
    </citation>
    <scope>NUCLEOTIDE SEQUENCE</scope>
</reference>